<dbReference type="Pfam" id="PF26215">
    <property type="entry name" value="HTH_animal"/>
    <property type="match status" value="1"/>
</dbReference>
<reference evidence="2" key="1">
    <citation type="journal article" date="2017" name="Parasit. Vectors">
        <title>Sialotranscriptomics of Rhipicephalus zambeziensis reveals intricate expression profiles of secretory proteins and suggests tight temporal transcriptional regulation during blood-feeding.</title>
        <authorList>
            <person name="de Castro M.H."/>
            <person name="de Klerk D."/>
            <person name="Pienaar R."/>
            <person name="Rees D.J.G."/>
            <person name="Mans B.J."/>
        </authorList>
    </citation>
    <scope>NUCLEOTIDE SEQUENCE</scope>
    <source>
        <tissue evidence="2">Salivary glands</tissue>
    </source>
</reference>
<feature type="domain" description="Helix-turn-helix" evidence="1">
    <location>
        <begin position="102"/>
        <end position="161"/>
    </location>
</feature>
<name>A0A224Z6N1_9ACAR</name>
<dbReference type="EMBL" id="GFPF01011785">
    <property type="protein sequence ID" value="MAA22931.1"/>
    <property type="molecule type" value="Transcribed_RNA"/>
</dbReference>
<dbReference type="InterPro" id="IPR058912">
    <property type="entry name" value="HTH_animal"/>
</dbReference>
<dbReference type="CDD" id="cd10442">
    <property type="entry name" value="GIY-YIG_PLEs"/>
    <property type="match status" value="1"/>
</dbReference>
<proteinExistence type="predicted"/>
<dbReference type="PANTHER" id="PTHR21301:SF10">
    <property type="entry name" value="REVERSE TRANSCRIPTASE DOMAIN-CONTAINING PROTEIN"/>
    <property type="match status" value="1"/>
</dbReference>
<dbReference type="Gene3D" id="3.40.1440.10">
    <property type="entry name" value="GIY-YIG endonuclease"/>
    <property type="match status" value="1"/>
</dbReference>
<protein>
    <submittedName>
        <fullName evidence="2">Sm1</fullName>
    </submittedName>
</protein>
<evidence type="ECO:0000259" key="1">
    <source>
        <dbReference type="Pfam" id="PF26215"/>
    </source>
</evidence>
<dbReference type="AlphaFoldDB" id="A0A224Z6N1"/>
<organism evidence="2">
    <name type="scientific">Rhipicephalus zambeziensis</name>
    <dbReference type="NCBI Taxonomy" id="60191"/>
    <lineage>
        <taxon>Eukaryota</taxon>
        <taxon>Metazoa</taxon>
        <taxon>Ecdysozoa</taxon>
        <taxon>Arthropoda</taxon>
        <taxon>Chelicerata</taxon>
        <taxon>Arachnida</taxon>
        <taxon>Acari</taxon>
        <taxon>Parasitiformes</taxon>
        <taxon>Ixodida</taxon>
        <taxon>Ixodoidea</taxon>
        <taxon>Ixodidae</taxon>
        <taxon>Rhipicephalinae</taxon>
        <taxon>Rhipicephalus</taxon>
        <taxon>Rhipicephalus</taxon>
    </lineage>
</organism>
<evidence type="ECO:0000313" key="2">
    <source>
        <dbReference type="EMBL" id="MAA22931.1"/>
    </source>
</evidence>
<accession>A0A224Z6N1</accession>
<sequence>MGTKIGPNYANIFMGQLETRFLSSCRLQPYYYKRFIEDIFLNWHHGEAELLTFIPDFNKVHPSISFSQSYSKKSICFLDVSVSLSGEKIATKVYRKPTDVHRYLHFKSSHVKHCKTSIPYSQALRFKRLCSDNSDFTKNCARLRDALTEQKYPPQIVNDAIMRADAIDRRTLLKPREQTLQRRHTNLVLTHSASIPNVNVILKKHYNILMQSNRLKDVFPEPPRAVYRRSRNLRDILTSSKMTTPVHVGCHPCNKTRCKVCPHMTTSQIVKSAASNFTLRIKGNFDCDTSNVIYLLECSSCHLQYIGQTETPFRLRFNNHRSHVLGLPSLPLSKHVATPGHSFDNLTATILESGFKSHYEREVRESFLIHKFNAIASGIKENPGRLTFFPVKQVN</sequence>
<dbReference type="InterPro" id="IPR035901">
    <property type="entry name" value="GIY-YIG_endonuc_sf"/>
</dbReference>
<dbReference type="PANTHER" id="PTHR21301">
    <property type="entry name" value="REVERSE TRANSCRIPTASE"/>
    <property type="match status" value="1"/>
</dbReference>